<sequence>MNQESHWFVNGPVLKNCNCICNKSLFNKRGRNDRHAVSAFLTHYIHGASSYICA</sequence>
<reference evidence="1" key="1">
    <citation type="submission" date="2014-09" db="EMBL/GenBank/DDBJ databases">
        <authorList>
            <person name="Magalhaes I.L.F."/>
            <person name="Oliveira U."/>
            <person name="Santos F.R."/>
            <person name="Vidigal T.H.D.A."/>
            <person name="Brescovit A.D."/>
            <person name="Santos A.J."/>
        </authorList>
    </citation>
    <scope>NUCLEOTIDE SEQUENCE</scope>
    <source>
        <tissue evidence="1">Shoot tissue taken approximately 20 cm above the soil surface</tissue>
    </source>
</reference>
<reference evidence="1" key="2">
    <citation type="journal article" date="2015" name="Data Brief">
        <title>Shoot transcriptome of the giant reed, Arundo donax.</title>
        <authorList>
            <person name="Barrero R.A."/>
            <person name="Guerrero F.D."/>
            <person name="Moolhuijzen P."/>
            <person name="Goolsby J.A."/>
            <person name="Tidwell J."/>
            <person name="Bellgard S.E."/>
            <person name="Bellgard M.I."/>
        </authorList>
    </citation>
    <scope>NUCLEOTIDE SEQUENCE</scope>
    <source>
        <tissue evidence="1">Shoot tissue taken approximately 20 cm above the soil surface</tissue>
    </source>
</reference>
<name>A0A0A8YTR3_ARUDO</name>
<proteinExistence type="predicted"/>
<protein>
    <submittedName>
        <fullName evidence="1">Uncharacterized protein</fullName>
    </submittedName>
</protein>
<accession>A0A0A8YTR3</accession>
<dbReference type="AlphaFoldDB" id="A0A0A8YTR3"/>
<dbReference type="EMBL" id="GBRH01269930">
    <property type="protein sequence ID" value="JAD27965.1"/>
    <property type="molecule type" value="Transcribed_RNA"/>
</dbReference>
<evidence type="ECO:0000313" key="1">
    <source>
        <dbReference type="EMBL" id="JAD27965.1"/>
    </source>
</evidence>
<organism evidence="1">
    <name type="scientific">Arundo donax</name>
    <name type="common">Giant reed</name>
    <name type="synonym">Donax arundinaceus</name>
    <dbReference type="NCBI Taxonomy" id="35708"/>
    <lineage>
        <taxon>Eukaryota</taxon>
        <taxon>Viridiplantae</taxon>
        <taxon>Streptophyta</taxon>
        <taxon>Embryophyta</taxon>
        <taxon>Tracheophyta</taxon>
        <taxon>Spermatophyta</taxon>
        <taxon>Magnoliopsida</taxon>
        <taxon>Liliopsida</taxon>
        <taxon>Poales</taxon>
        <taxon>Poaceae</taxon>
        <taxon>PACMAD clade</taxon>
        <taxon>Arundinoideae</taxon>
        <taxon>Arundineae</taxon>
        <taxon>Arundo</taxon>
    </lineage>
</organism>